<evidence type="ECO:0000313" key="4">
    <source>
        <dbReference type="Proteomes" id="UP001147700"/>
    </source>
</evidence>
<dbReference type="InterPro" id="IPR004046">
    <property type="entry name" value="GST_C"/>
</dbReference>
<evidence type="ECO:0000313" key="3">
    <source>
        <dbReference type="EMBL" id="MDA0138008.1"/>
    </source>
</evidence>
<dbReference type="PROSITE" id="PS50405">
    <property type="entry name" value="GST_CTER"/>
    <property type="match status" value="1"/>
</dbReference>
<dbReference type="PANTHER" id="PTHR44051:SF2">
    <property type="entry name" value="HYPOTHETICAL GLUTATHIONE S-TRANSFERASE LIKE PROTEIN"/>
    <property type="match status" value="1"/>
</dbReference>
<protein>
    <submittedName>
        <fullName evidence="3">Glutathione S-transferase family protein</fullName>
    </submittedName>
</protein>
<dbReference type="Pfam" id="PF00043">
    <property type="entry name" value="GST_C"/>
    <property type="match status" value="1"/>
</dbReference>
<feature type="domain" description="GST N-terminal" evidence="1">
    <location>
        <begin position="1"/>
        <end position="79"/>
    </location>
</feature>
<evidence type="ECO:0000259" key="1">
    <source>
        <dbReference type="PROSITE" id="PS50404"/>
    </source>
</evidence>
<dbReference type="Pfam" id="PF13417">
    <property type="entry name" value="GST_N_3"/>
    <property type="match status" value="1"/>
</dbReference>
<dbReference type="SUPFAM" id="SSF47616">
    <property type="entry name" value="GST C-terminal domain-like"/>
    <property type="match status" value="1"/>
</dbReference>
<dbReference type="SUPFAM" id="SSF52833">
    <property type="entry name" value="Thioredoxin-like"/>
    <property type="match status" value="1"/>
</dbReference>
<dbReference type="EMBL" id="JAPCID010000013">
    <property type="protein sequence ID" value="MDA0138008.1"/>
    <property type="molecule type" value="Genomic_DNA"/>
</dbReference>
<reference evidence="3" key="1">
    <citation type="submission" date="2022-10" db="EMBL/GenBank/DDBJ databases">
        <title>The WGS of Solirubrobacter sp. CPCC 204708.</title>
        <authorList>
            <person name="Jiang Z."/>
        </authorList>
    </citation>
    <scope>NUCLEOTIDE SEQUENCE</scope>
    <source>
        <strain evidence="3">CPCC 204708</strain>
    </source>
</reference>
<gene>
    <name evidence="3" type="ORF">OJ962_10885</name>
</gene>
<dbReference type="SFLD" id="SFLDG00358">
    <property type="entry name" value="Main_(cytGST)"/>
    <property type="match status" value="1"/>
</dbReference>
<keyword evidence="4" id="KW-1185">Reference proteome</keyword>
<dbReference type="InterPro" id="IPR010987">
    <property type="entry name" value="Glutathione-S-Trfase_C-like"/>
</dbReference>
<organism evidence="3 4">
    <name type="scientific">Solirubrobacter deserti</name>
    <dbReference type="NCBI Taxonomy" id="2282478"/>
    <lineage>
        <taxon>Bacteria</taxon>
        <taxon>Bacillati</taxon>
        <taxon>Actinomycetota</taxon>
        <taxon>Thermoleophilia</taxon>
        <taxon>Solirubrobacterales</taxon>
        <taxon>Solirubrobacteraceae</taxon>
        <taxon>Solirubrobacter</taxon>
    </lineage>
</organism>
<dbReference type="InterPro" id="IPR040079">
    <property type="entry name" value="Glutathione_S-Trfase"/>
</dbReference>
<dbReference type="InterPro" id="IPR036282">
    <property type="entry name" value="Glutathione-S-Trfase_C_sf"/>
</dbReference>
<dbReference type="Proteomes" id="UP001147700">
    <property type="component" value="Unassembled WGS sequence"/>
</dbReference>
<comment type="caution">
    <text evidence="3">The sequence shown here is derived from an EMBL/GenBank/DDBJ whole genome shotgun (WGS) entry which is preliminary data.</text>
</comment>
<dbReference type="Gene3D" id="1.20.1050.10">
    <property type="match status" value="1"/>
</dbReference>
<proteinExistence type="predicted"/>
<dbReference type="PROSITE" id="PS50404">
    <property type="entry name" value="GST_NTER"/>
    <property type="match status" value="1"/>
</dbReference>
<dbReference type="SFLD" id="SFLDS00019">
    <property type="entry name" value="Glutathione_Transferase_(cytos"/>
    <property type="match status" value="1"/>
</dbReference>
<dbReference type="RefSeq" id="WP_202954083.1">
    <property type="nucleotide sequence ID" value="NZ_JAPCID010000013.1"/>
</dbReference>
<name>A0ABT4RHI3_9ACTN</name>
<dbReference type="InterPro" id="IPR004045">
    <property type="entry name" value="Glutathione_S-Trfase_N"/>
</dbReference>
<dbReference type="InterPro" id="IPR036249">
    <property type="entry name" value="Thioredoxin-like_sf"/>
</dbReference>
<dbReference type="Gene3D" id="3.40.30.10">
    <property type="entry name" value="Glutaredoxin"/>
    <property type="match status" value="1"/>
</dbReference>
<accession>A0ABT4RHI3</accession>
<feature type="domain" description="GST C-terminal" evidence="2">
    <location>
        <begin position="81"/>
        <end position="204"/>
    </location>
</feature>
<sequence>MKLYDHPMSANCLKPRLLLAQLGTPYERVTVDIFDRDRHGQLARNPTKLVPVLETDDGAFIPESGAIMLYLAEGTPFLPPPGVARARVHQWLFFEQNQLEPGLAVARFMKLMGLDDHAPEVYKNRLQQGQRALNAIAHGLSDGRPFLAGEDYTVADMQVYAYSHTAADVDLEHEPVVADWLARVEATPGFVNDLEPIPPRGAGT</sequence>
<evidence type="ECO:0000259" key="2">
    <source>
        <dbReference type="PROSITE" id="PS50405"/>
    </source>
</evidence>
<dbReference type="PANTHER" id="PTHR44051">
    <property type="entry name" value="GLUTATHIONE S-TRANSFERASE-RELATED"/>
    <property type="match status" value="1"/>
</dbReference>